<evidence type="ECO:0000256" key="1">
    <source>
        <dbReference type="SAM" id="MobiDB-lite"/>
    </source>
</evidence>
<gene>
    <name evidence="3" type="ORF">CITCOLO1_LOCUS19731</name>
</gene>
<accession>A0ABP0Z496</accession>
<dbReference type="PANTHER" id="PTHR27006:SF616">
    <property type="entry name" value="CYSTEINE-RICH RECEPTOR-LIKE PROTEIN KINASE 10"/>
    <property type="match status" value="1"/>
</dbReference>
<protein>
    <recommendedName>
        <fullName evidence="2">Protein kinase domain-containing protein</fullName>
    </recommendedName>
</protein>
<dbReference type="Gene3D" id="1.10.510.10">
    <property type="entry name" value="Transferase(Phosphotransferase) domain 1"/>
    <property type="match status" value="1"/>
</dbReference>
<dbReference type="Pfam" id="PF07714">
    <property type="entry name" value="PK_Tyr_Ser-Thr"/>
    <property type="match status" value="1"/>
</dbReference>
<evidence type="ECO:0000313" key="3">
    <source>
        <dbReference type="EMBL" id="CAK9327354.1"/>
    </source>
</evidence>
<name>A0ABP0Z496_9ROSI</name>
<evidence type="ECO:0000259" key="2">
    <source>
        <dbReference type="PROSITE" id="PS50011"/>
    </source>
</evidence>
<keyword evidence="4" id="KW-1185">Reference proteome</keyword>
<proteinExistence type="predicted"/>
<dbReference type="PANTHER" id="PTHR27006">
    <property type="entry name" value="PROMASTIGOTE SURFACE ANTIGEN PROTEIN PSA"/>
    <property type="match status" value="1"/>
</dbReference>
<dbReference type="InterPro" id="IPR001245">
    <property type="entry name" value="Ser-Thr/Tyr_kinase_cat_dom"/>
</dbReference>
<dbReference type="EMBL" id="OZ021742">
    <property type="protein sequence ID" value="CAK9327354.1"/>
    <property type="molecule type" value="Genomic_DNA"/>
</dbReference>
<feature type="domain" description="Protein kinase" evidence="2">
    <location>
        <begin position="1"/>
        <end position="115"/>
    </location>
</feature>
<evidence type="ECO:0000313" key="4">
    <source>
        <dbReference type="Proteomes" id="UP001642487"/>
    </source>
</evidence>
<sequence>MAPEYFVSGMSSKKSDVFSFGVLVIEIVTGQKITSFCEENEGKDIYDLIYYVWRNWRAGTILNVVDPILRGGSSNEIKKCINIGLLCAQENKANRPTMEAVLLMLNSDTITLPIISPLGDYMNRSPKSDMSSSQERSSSHVIEIE</sequence>
<feature type="region of interest" description="Disordered" evidence="1">
    <location>
        <begin position="125"/>
        <end position="145"/>
    </location>
</feature>
<reference evidence="3 4" key="1">
    <citation type="submission" date="2024-03" db="EMBL/GenBank/DDBJ databases">
        <authorList>
            <person name="Gkanogiannis A."/>
            <person name="Becerra Lopez-Lavalle L."/>
        </authorList>
    </citation>
    <scope>NUCLEOTIDE SEQUENCE [LARGE SCALE GENOMIC DNA]</scope>
</reference>
<dbReference type="PROSITE" id="PS50011">
    <property type="entry name" value="PROTEIN_KINASE_DOM"/>
    <property type="match status" value="1"/>
</dbReference>
<dbReference type="SUPFAM" id="SSF56112">
    <property type="entry name" value="Protein kinase-like (PK-like)"/>
    <property type="match status" value="1"/>
</dbReference>
<dbReference type="InterPro" id="IPR011009">
    <property type="entry name" value="Kinase-like_dom_sf"/>
</dbReference>
<dbReference type="Proteomes" id="UP001642487">
    <property type="component" value="Chromosome 8"/>
</dbReference>
<organism evidence="3 4">
    <name type="scientific">Citrullus colocynthis</name>
    <name type="common">colocynth</name>
    <dbReference type="NCBI Taxonomy" id="252529"/>
    <lineage>
        <taxon>Eukaryota</taxon>
        <taxon>Viridiplantae</taxon>
        <taxon>Streptophyta</taxon>
        <taxon>Embryophyta</taxon>
        <taxon>Tracheophyta</taxon>
        <taxon>Spermatophyta</taxon>
        <taxon>Magnoliopsida</taxon>
        <taxon>eudicotyledons</taxon>
        <taxon>Gunneridae</taxon>
        <taxon>Pentapetalae</taxon>
        <taxon>rosids</taxon>
        <taxon>fabids</taxon>
        <taxon>Cucurbitales</taxon>
        <taxon>Cucurbitaceae</taxon>
        <taxon>Benincaseae</taxon>
        <taxon>Citrullus</taxon>
    </lineage>
</organism>
<dbReference type="InterPro" id="IPR000719">
    <property type="entry name" value="Prot_kinase_dom"/>
</dbReference>